<evidence type="ECO:0008006" key="5">
    <source>
        <dbReference type="Google" id="ProtNLM"/>
    </source>
</evidence>
<name>A0A497VA42_9FLAO</name>
<evidence type="ECO:0000313" key="1">
    <source>
        <dbReference type="EMBL" id="PKW29421.1"/>
    </source>
</evidence>
<dbReference type="EMBL" id="PJND01000007">
    <property type="protein sequence ID" value="PKW29421.1"/>
    <property type="molecule type" value="Genomic_DNA"/>
</dbReference>
<evidence type="ECO:0000313" key="4">
    <source>
        <dbReference type="Proteomes" id="UP000275027"/>
    </source>
</evidence>
<dbReference type="Proteomes" id="UP000233767">
    <property type="component" value="Unassembled WGS sequence"/>
</dbReference>
<reference evidence="1 3" key="1">
    <citation type="submission" date="2017-12" db="EMBL/GenBank/DDBJ databases">
        <title>Genomic Encyclopedia of Type Strains, Phase III (KMG-III): the genomes of soil and plant-associated and newly described type strains.</title>
        <authorList>
            <person name="Whitman W."/>
        </authorList>
    </citation>
    <scope>NUCLEOTIDE SEQUENCE [LARGE SCALE GENOMIC DNA]</scope>
    <source>
        <strain evidence="1 3">IP-10</strain>
    </source>
</reference>
<dbReference type="RefSeq" id="WP_101471324.1">
    <property type="nucleotide sequence ID" value="NZ_PJND01000007.1"/>
</dbReference>
<protein>
    <recommendedName>
        <fullName evidence="5">Carboxypeptidase-like protein</fullName>
    </recommendedName>
</protein>
<gene>
    <name evidence="1" type="ORF">B0G92_1057</name>
    <name evidence="2" type="ORF">CLV50_0448</name>
</gene>
<evidence type="ECO:0000313" key="2">
    <source>
        <dbReference type="EMBL" id="RLJ35079.1"/>
    </source>
</evidence>
<comment type="caution">
    <text evidence="2">The sequence shown here is derived from an EMBL/GenBank/DDBJ whole genome shotgun (WGS) entry which is preliminary data.</text>
</comment>
<reference evidence="2 4" key="2">
    <citation type="submission" date="2018-10" db="EMBL/GenBank/DDBJ databases">
        <title>Genomic Encyclopedia of Archaeal and Bacterial Type Strains, Phase II (KMG-II): from individual species to whole genera.</title>
        <authorList>
            <person name="Goeker M."/>
        </authorList>
    </citation>
    <scope>NUCLEOTIDE SEQUENCE [LARGE SCALE GENOMIC DNA]</scope>
    <source>
        <strain evidence="2 4">DSM 21886</strain>
    </source>
</reference>
<accession>A0A497VA42</accession>
<dbReference type="EMBL" id="RCCB01000010">
    <property type="protein sequence ID" value="RLJ35079.1"/>
    <property type="molecule type" value="Genomic_DNA"/>
</dbReference>
<proteinExistence type="predicted"/>
<dbReference type="Proteomes" id="UP000275027">
    <property type="component" value="Unassembled WGS sequence"/>
</dbReference>
<organism evidence="2 4">
    <name type="scientific">Flavobacterium lindanitolerans</name>
    <dbReference type="NCBI Taxonomy" id="428988"/>
    <lineage>
        <taxon>Bacteria</taxon>
        <taxon>Pseudomonadati</taxon>
        <taxon>Bacteroidota</taxon>
        <taxon>Flavobacteriia</taxon>
        <taxon>Flavobacteriales</taxon>
        <taxon>Flavobacteriaceae</taxon>
        <taxon>Flavobacterium</taxon>
    </lineage>
</organism>
<sequence>MKNNYFLILLILLSQIVFSQSKENKKIYGKITAGQVPVDDIEVVNFSNATQTRTNAKGEFYIYARTGDVLILSGANLEHKRKTITKDEFNSGNVEIVMKPEVTELQEVVVEKSDEFSVVQGVKKYTPAERKLRTASKPVELIQGLGISNDAILNFLSGRTKTLKKGVQVEREIARLEKLDNFFDEAYYTESLDIPKDYVNGFKYYIVGDEEFSKALDQNNKTALEVAIIKLAEKYRGLLADEKK</sequence>
<evidence type="ECO:0000313" key="3">
    <source>
        <dbReference type="Proteomes" id="UP000233767"/>
    </source>
</evidence>
<dbReference type="AlphaFoldDB" id="A0A497VA42"/>
<keyword evidence="3" id="KW-1185">Reference proteome</keyword>